<dbReference type="InterPro" id="IPR001163">
    <property type="entry name" value="Sm_dom_euk/arc"/>
</dbReference>
<keyword evidence="4 9" id="KW-0747">Spliceosome</keyword>
<dbReference type="GeneID" id="5546312"/>
<dbReference type="OrthoDB" id="747253at2759"/>
<dbReference type="GO" id="GO:0000290">
    <property type="term" value="P:deadenylation-dependent decapping of nuclear-transcribed mRNA"/>
    <property type="evidence" value="ECO:0007669"/>
    <property type="project" value="EnsemblFungi"/>
</dbReference>
<comment type="subunit">
    <text evidence="9">LSm subunits form a heteromer with a doughnut shape.</text>
</comment>
<dbReference type="InParanoid" id="A7TI36"/>
<reference evidence="12 13" key="1">
    <citation type="journal article" date="2007" name="Proc. Natl. Acad. Sci. U.S.A.">
        <title>Independent sorting-out of thousands of duplicated gene pairs in two yeast species descended from a whole-genome duplication.</title>
        <authorList>
            <person name="Scannell D.R."/>
            <person name="Frank A.C."/>
            <person name="Conant G.C."/>
            <person name="Byrne K.P."/>
            <person name="Woolfit M."/>
            <person name="Wolfe K.H."/>
        </authorList>
    </citation>
    <scope>NUCLEOTIDE SEQUENCE [LARGE SCALE GENOMIC DNA]</scope>
    <source>
        <strain evidence="13">ATCC 22028 / DSM 70294 / BCRC 21397 / CBS 2163 / NBRC 10782 / NRRL Y-8283 / UCD 57-17</strain>
    </source>
</reference>
<feature type="compositionally biased region" description="Polar residues" evidence="10">
    <location>
        <begin position="174"/>
        <end position="193"/>
    </location>
</feature>
<keyword evidence="6 9" id="KW-0508">mRNA splicing</keyword>
<dbReference type="GO" id="GO:0042149">
    <property type="term" value="P:cellular response to glucose starvation"/>
    <property type="evidence" value="ECO:0007669"/>
    <property type="project" value="EnsemblFungi"/>
</dbReference>
<dbReference type="EMBL" id="DS480394">
    <property type="protein sequence ID" value="EDO18043.1"/>
    <property type="molecule type" value="Genomic_DNA"/>
</dbReference>
<evidence type="ECO:0000256" key="7">
    <source>
        <dbReference type="ARBA" id="ARBA00023242"/>
    </source>
</evidence>
<dbReference type="InterPro" id="IPR027141">
    <property type="entry name" value="LSm4/Sm_D1/D3"/>
</dbReference>
<dbReference type="OMA" id="VACDAWM"/>
<gene>
    <name evidence="9" type="primary">LSM4</name>
    <name evidence="12" type="ORF">Kpol_1045p29</name>
</gene>
<accession>A7TI36</accession>
<evidence type="ECO:0000256" key="10">
    <source>
        <dbReference type="SAM" id="MobiDB-lite"/>
    </source>
</evidence>
<keyword evidence="5 9" id="KW-0694">RNA-binding</keyword>
<feature type="compositionally biased region" description="Low complexity" evidence="10">
    <location>
        <begin position="121"/>
        <end position="132"/>
    </location>
</feature>
<dbReference type="SMART" id="SM00651">
    <property type="entry name" value="Sm"/>
    <property type="match status" value="1"/>
</dbReference>
<dbReference type="STRING" id="436907.A7TI36"/>
<evidence type="ECO:0000256" key="8">
    <source>
        <dbReference type="ARBA" id="ARBA00023274"/>
    </source>
</evidence>
<dbReference type="Pfam" id="PF01423">
    <property type="entry name" value="LSM"/>
    <property type="match status" value="1"/>
</dbReference>
<feature type="region of interest" description="Disordered" evidence="10">
    <location>
        <begin position="91"/>
        <end position="193"/>
    </location>
</feature>
<dbReference type="HOGENOM" id="CLU_099537_0_0_1"/>
<keyword evidence="8 9" id="KW-0687">Ribonucleoprotein</keyword>
<dbReference type="Proteomes" id="UP000000267">
    <property type="component" value="Unassembled WGS sequence"/>
</dbReference>
<dbReference type="GO" id="GO:0005730">
    <property type="term" value="C:nucleolus"/>
    <property type="evidence" value="ECO:0007669"/>
    <property type="project" value="EnsemblFungi"/>
</dbReference>
<dbReference type="PROSITE" id="PS52002">
    <property type="entry name" value="SM"/>
    <property type="match status" value="1"/>
</dbReference>
<dbReference type="CDD" id="cd01723">
    <property type="entry name" value="LSm4"/>
    <property type="match status" value="1"/>
</dbReference>
<dbReference type="Gene3D" id="2.30.30.100">
    <property type="match status" value="1"/>
</dbReference>
<dbReference type="GO" id="GO:0005681">
    <property type="term" value="C:spliceosomal complex"/>
    <property type="evidence" value="ECO:0007669"/>
    <property type="project" value="UniProtKB-UniRule"/>
</dbReference>
<dbReference type="InterPro" id="IPR034101">
    <property type="entry name" value="Lsm4"/>
</dbReference>
<evidence type="ECO:0000256" key="9">
    <source>
        <dbReference type="RuleBase" id="RU365049"/>
    </source>
</evidence>
<evidence type="ECO:0000313" key="12">
    <source>
        <dbReference type="EMBL" id="EDO18043.1"/>
    </source>
</evidence>
<dbReference type="InterPro" id="IPR047575">
    <property type="entry name" value="Sm"/>
</dbReference>
<evidence type="ECO:0000256" key="6">
    <source>
        <dbReference type="ARBA" id="ARBA00023187"/>
    </source>
</evidence>
<evidence type="ECO:0000256" key="1">
    <source>
        <dbReference type="ARBA" id="ARBA00004123"/>
    </source>
</evidence>
<dbReference type="GO" id="GO:0000932">
    <property type="term" value="C:P-body"/>
    <property type="evidence" value="ECO:0007669"/>
    <property type="project" value="EnsemblFungi"/>
</dbReference>
<dbReference type="AlphaFoldDB" id="A7TI36"/>
<organism evidence="13">
    <name type="scientific">Vanderwaltozyma polyspora (strain ATCC 22028 / DSM 70294 / BCRC 21397 / CBS 2163 / NBRC 10782 / NRRL Y-8283 / UCD 57-17)</name>
    <name type="common">Kluyveromyces polysporus</name>
    <dbReference type="NCBI Taxonomy" id="436907"/>
    <lineage>
        <taxon>Eukaryota</taxon>
        <taxon>Fungi</taxon>
        <taxon>Dikarya</taxon>
        <taxon>Ascomycota</taxon>
        <taxon>Saccharomycotina</taxon>
        <taxon>Saccharomycetes</taxon>
        <taxon>Saccharomycetales</taxon>
        <taxon>Saccharomycetaceae</taxon>
        <taxon>Vanderwaltozyma</taxon>
    </lineage>
</organism>
<feature type="domain" description="Sm" evidence="11">
    <location>
        <begin position="2"/>
        <end position="82"/>
    </location>
</feature>
<name>A7TI36_VANPO</name>
<dbReference type="eggNOG" id="KOG3293">
    <property type="taxonomic scope" value="Eukaryota"/>
</dbReference>
<keyword evidence="13" id="KW-1185">Reference proteome</keyword>
<dbReference type="FunFam" id="2.30.30.100:FF:000064">
    <property type="entry name" value="U6 snRNA-associated Sm-like protein LSm4"/>
    <property type="match status" value="1"/>
</dbReference>
<proteinExistence type="inferred from homology"/>
<dbReference type="InterPro" id="IPR010920">
    <property type="entry name" value="LSM_dom_sf"/>
</dbReference>
<dbReference type="GO" id="GO:0046540">
    <property type="term" value="C:U4/U6 x U5 tri-snRNP complex"/>
    <property type="evidence" value="ECO:0007669"/>
    <property type="project" value="EnsemblFungi"/>
</dbReference>
<feature type="compositionally biased region" description="Polar residues" evidence="10">
    <location>
        <begin position="141"/>
        <end position="150"/>
    </location>
</feature>
<evidence type="ECO:0000313" key="13">
    <source>
        <dbReference type="Proteomes" id="UP000000267"/>
    </source>
</evidence>
<comment type="similarity">
    <text evidence="2 9">Belongs to the snRNP Sm proteins family.</text>
</comment>
<dbReference type="SUPFAM" id="SSF50182">
    <property type="entry name" value="Sm-like ribonucleoproteins"/>
    <property type="match status" value="1"/>
</dbReference>
<evidence type="ECO:0000256" key="2">
    <source>
        <dbReference type="ARBA" id="ARBA00006850"/>
    </source>
</evidence>
<keyword evidence="3 9" id="KW-0507">mRNA processing</keyword>
<dbReference type="GO" id="GO:0017070">
    <property type="term" value="F:U6 snRNA binding"/>
    <property type="evidence" value="ECO:0007669"/>
    <property type="project" value="EnsemblFungi"/>
</dbReference>
<feature type="compositionally biased region" description="Low complexity" evidence="10">
    <location>
        <begin position="91"/>
        <end position="101"/>
    </location>
</feature>
<feature type="compositionally biased region" description="Gly residues" evidence="10">
    <location>
        <begin position="102"/>
        <end position="115"/>
    </location>
</feature>
<dbReference type="GO" id="GO:0000398">
    <property type="term" value="P:mRNA splicing, via spliceosome"/>
    <property type="evidence" value="ECO:0007669"/>
    <property type="project" value="EnsemblFungi"/>
</dbReference>
<dbReference type="PANTHER" id="PTHR23338">
    <property type="entry name" value="SMALL NUCLEAR RIBONUCLEOPROTEIN SM"/>
    <property type="match status" value="1"/>
</dbReference>
<comment type="function">
    <text evidence="9">Binds specifically to the 3'-terminal U-tract of U6 snRNA.</text>
</comment>
<dbReference type="PhylomeDB" id="A7TI36"/>
<dbReference type="GO" id="GO:0006364">
    <property type="term" value="P:rRNA processing"/>
    <property type="evidence" value="ECO:0007669"/>
    <property type="project" value="EnsemblFungi"/>
</dbReference>
<dbReference type="RefSeq" id="XP_001645901.1">
    <property type="nucleotide sequence ID" value="XM_001645851.1"/>
</dbReference>
<comment type="subcellular location">
    <subcellularLocation>
        <location evidence="1 9">Nucleus</location>
    </subcellularLocation>
</comment>
<dbReference type="GO" id="GO:0005688">
    <property type="term" value="C:U6 snRNP"/>
    <property type="evidence" value="ECO:0007669"/>
    <property type="project" value="EnsemblFungi"/>
</dbReference>
<evidence type="ECO:0000259" key="11">
    <source>
        <dbReference type="PROSITE" id="PS52002"/>
    </source>
</evidence>
<dbReference type="FunCoup" id="A7TI36">
    <property type="interactions" value="316"/>
</dbReference>
<sequence>MLPLYLLTNAKGQKITIELKNGETIKGVLTNVDNWMNLTLSDVIQYDSDALNNGAEKPEGLSVPEIYLRGTYIKYINLQDDIIENVRQQINSSSNNNNSGSGNTGSGGGYGGSGQGKRQNRYNSGNSGNYSHSYRRGGNKRNYNQGSGNRRSYYDKVNNNNSNNNNGMGGYVQHHQSGPQQPQFNENTASVQF</sequence>
<dbReference type="KEGG" id="vpo:Kpol_1045p29"/>
<dbReference type="GO" id="GO:0033962">
    <property type="term" value="P:P-body assembly"/>
    <property type="evidence" value="ECO:0007669"/>
    <property type="project" value="EnsemblFungi"/>
</dbReference>
<dbReference type="GO" id="GO:0005732">
    <property type="term" value="C:sno(s)RNA-containing ribonucleoprotein complex"/>
    <property type="evidence" value="ECO:0007669"/>
    <property type="project" value="EnsemblFungi"/>
</dbReference>
<dbReference type="GO" id="GO:1990726">
    <property type="term" value="C:Lsm1-7-Pat1 complex"/>
    <property type="evidence" value="ECO:0007669"/>
    <property type="project" value="EnsemblFungi"/>
</dbReference>
<dbReference type="GO" id="GO:0008033">
    <property type="term" value="P:tRNA processing"/>
    <property type="evidence" value="ECO:0007669"/>
    <property type="project" value="EnsemblFungi"/>
</dbReference>
<evidence type="ECO:0000256" key="3">
    <source>
        <dbReference type="ARBA" id="ARBA00022664"/>
    </source>
</evidence>
<evidence type="ECO:0000256" key="5">
    <source>
        <dbReference type="ARBA" id="ARBA00022884"/>
    </source>
</evidence>
<protein>
    <recommendedName>
        <fullName evidence="9">LSM complex subunit LSM4</fullName>
    </recommendedName>
</protein>
<keyword evidence="7 9" id="KW-0539">Nucleus</keyword>
<evidence type="ECO:0000256" key="4">
    <source>
        <dbReference type="ARBA" id="ARBA00022728"/>
    </source>
</evidence>